<dbReference type="Proteomes" id="UP001597304">
    <property type="component" value="Unassembled WGS sequence"/>
</dbReference>
<dbReference type="EMBL" id="JBHUEJ010000032">
    <property type="protein sequence ID" value="MFD1711681.1"/>
    <property type="molecule type" value="Genomic_DNA"/>
</dbReference>
<protein>
    <submittedName>
        <fullName evidence="1">Uncharacterized protein</fullName>
    </submittedName>
</protein>
<evidence type="ECO:0000313" key="2">
    <source>
        <dbReference type="Proteomes" id="UP001597304"/>
    </source>
</evidence>
<sequence length="73" mass="8025">MIELCRDLVALVAAADPENGGRRQVSYEQLKALADRAAELIQPRELMEIEIDAIEQNLASREHDADPSCGHPA</sequence>
<gene>
    <name evidence="1" type="ORF">ACFSF0_13765</name>
</gene>
<comment type="caution">
    <text evidence="1">The sequence shown here is derived from an EMBL/GenBank/DDBJ whole genome shotgun (WGS) entry which is preliminary data.</text>
</comment>
<accession>A0ABW4KWR7</accession>
<keyword evidence="2" id="KW-1185">Reference proteome</keyword>
<evidence type="ECO:0000313" key="1">
    <source>
        <dbReference type="EMBL" id="MFD1711681.1"/>
    </source>
</evidence>
<organism evidence="1 2">
    <name type="scientific">Ottowia flava</name>
    <dbReference type="NCBI Taxonomy" id="2675430"/>
    <lineage>
        <taxon>Bacteria</taxon>
        <taxon>Pseudomonadati</taxon>
        <taxon>Pseudomonadota</taxon>
        <taxon>Betaproteobacteria</taxon>
        <taxon>Burkholderiales</taxon>
        <taxon>Comamonadaceae</taxon>
        <taxon>Ottowia</taxon>
    </lineage>
</organism>
<name>A0ABW4KWR7_9BURK</name>
<proteinExistence type="predicted"/>
<reference evidence="2" key="1">
    <citation type="journal article" date="2019" name="Int. J. Syst. Evol. Microbiol.">
        <title>The Global Catalogue of Microorganisms (GCM) 10K type strain sequencing project: providing services to taxonomists for standard genome sequencing and annotation.</title>
        <authorList>
            <consortium name="The Broad Institute Genomics Platform"/>
            <consortium name="The Broad Institute Genome Sequencing Center for Infectious Disease"/>
            <person name="Wu L."/>
            <person name="Ma J."/>
        </authorList>
    </citation>
    <scope>NUCLEOTIDE SEQUENCE [LARGE SCALE GENOMIC DNA]</scope>
    <source>
        <strain evidence="2">LMG 29247</strain>
    </source>
</reference>